<gene>
    <name evidence="2" type="primary">LOC112463095</name>
</gene>
<dbReference type="AlphaFoldDB" id="A0A6J1QWN1"/>
<proteinExistence type="predicted"/>
<evidence type="ECO:0000313" key="1">
    <source>
        <dbReference type="Proteomes" id="UP000504618"/>
    </source>
</evidence>
<dbReference type="GeneID" id="112463095"/>
<dbReference type="RefSeq" id="XP_024885050.1">
    <property type="nucleotide sequence ID" value="XM_025029282.1"/>
</dbReference>
<keyword evidence="1" id="KW-1185">Reference proteome</keyword>
<reference evidence="2" key="1">
    <citation type="submission" date="2025-08" db="UniProtKB">
        <authorList>
            <consortium name="RefSeq"/>
        </authorList>
    </citation>
    <scope>IDENTIFICATION</scope>
    <source>
        <tissue evidence="2">Whole body</tissue>
    </source>
</reference>
<organism evidence="1 2">
    <name type="scientific">Temnothorax curvispinosus</name>
    <dbReference type="NCBI Taxonomy" id="300111"/>
    <lineage>
        <taxon>Eukaryota</taxon>
        <taxon>Metazoa</taxon>
        <taxon>Ecdysozoa</taxon>
        <taxon>Arthropoda</taxon>
        <taxon>Hexapoda</taxon>
        <taxon>Insecta</taxon>
        <taxon>Pterygota</taxon>
        <taxon>Neoptera</taxon>
        <taxon>Endopterygota</taxon>
        <taxon>Hymenoptera</taxon>
        <taxon>Apocrita</taxon>
        <taxon>Aculeata</taxon>
        <taxon>Formicoidea</taxon>
        <taxon>Formicidae</taxon>
        <taxon>Myrmicinae</taxon>
        <taxon>Temnothorax</taxon>
    </lineage>
</organism>
<name>A0A6J1QWN1_9HYME</name>
<accession>A0A6J1QWN1</accession>
<sequence>MLEFVFNCNFRECVRVSIMDVKREDLRGGAGPGRQQATAEQPRDRHSVTTQLHLRCCASYRLFRTYRRTRKPNRRRLYKWFVASHLRKCRLKPSHFRVRQLKLLYFGSAVLSHRIFG</sequence>
<protein>
    <submittedName>
        <fullName evidence="2">Uncharacterized protein LOC112463095</fullName>
    </submittedName>
</protein>
<evidence type="ECO:0000313" key="2">
    <source>
        <dbReference type="RefSeq" id="XP_024885050.1"/>
    </source>
</evidence>
<dbReference type="Proteomes" id="UP000504618">
    <property type="component" value="Unplaced"/>
</dbReference>